<evidence type="ECO:0000256" key="2">
    <source>
        <dbReference type="HAMAP-Rule" id="MF_02087"/>
    </source>
</evidence>
<dbReference type="AlphaFoldDB" id="A0A368EKC1"/>
<dbReference type="HAMAP" id="MF_02087">
    <property type="entry name" value="PLP_homeostasis"/>
    <property type="match status" value="1"/>
</dbReference>
<evidence type="ECO:0000313" key="7">
    <source>
        <dbReference type="Proteomes" id="UP000252289"/>
    </source>
</evidence>
<dbReference type="EMBL" id="QOQK01000005">
    <property type="protein sequence ID" value="RCL85009.1"/>
    <property type="molecule type" value="Genomic_DNA"/>
</dbReference>
<dbReference type="FunFam" id="3.20.20.10:FF:000018">
    <property type="entry name" value="Pyridoxal phosphate homeostasis protein"/>
    <property type="match status" value="1"/>
</dbReference>
<comment type="cofactor">
    <cofactor evidence="3">
        <name>pyridoxal 5'-phosphate</name>
        <dbReference type="ChEBI" id="CHEBI:597326"/>
    </cofactor>
</comment>
<comment type="similarity">
    <text evidence="2 4">Belongs to the pyridoxal phosphate-binding protein YggS/PROSC family.</text>
</comment>
<protein>
    <recommendedName>
        <fullName evidence="2">Pyridoxal phosphate homeostasis protein</fullName>
        <shortName evidence="2">PLP homeostasis protein</shortName>
    </recommendedName>
</protein>
<dbReference type="SUPFAM" id="SSF51419">
    <property type="entry name" value="PLP-binding barrel"/>
    <property type="match status" value="1"/>
</dbReference>
<reference evidence="6 7" key="1">
    <citation type="journal article" date="2018" name="Microbiome">
        <title>Fine metagenomic profile of the Mediterranean stratified and mixed water columns revealed by assembly and recruitment.</title>
        <authorList>
            <person name="Haro-Moreno J.M."/>
            <person name="Lopez-Perez M."/>
            <person name="De La Torre J.R."/>
            <person name="Picazo A."/>
            <person name="Camacho A."/>
            <person name="Rodriguez-Valera F."/>
        </authorList>
    </citation>
    <scope>NUCLEOTIDE SEQUENCE [LARGE SCALE GENOMIC DNA]</scope>
    <source>
        <strain evidence="6">MED-G50</strain>
    </source>
</reference>
<proteinExistence type="inferred from homology"/>
<keyword evidence="1 2" id="KW-0663">Pyridoxal phosphate</keyword>
<dbReference type="Proteomes" id="UP000252289">
    <property type="component" value="Unassembled WGS sequence"/>
</dbReference>
<dbReference type="PANTHER" id="PTHR10146:SF14">
    <property type="entry name" value="PYRIDOXAL PHOSPHATE HOMEOSTASIS PROTEIN"/>
    <property type="match status" value="1"/>
</dbReference>
<dbReference type="NCBIfam" id="TIGR00044">
    <property type="entry name" value="YggS family pyridoxal phosphate-dependent enzyme"/>
    <property type="match status" value="1"/>
</dbReference>
<feature type="domain" description="Alanine racemase N-terminal" evidence="5">
    <location>
        <begin position="33"/>
        <end position="225"/>
    </location>
</feature>
<sequence>MTATRPQDDQENDSMTAPERLMKISRDIAVLSEGVNIIAVSKTFSSESIKPVLSAGHRIFGENRVQEAAEKWPDLKKSYPDTELHLIGALQSNKAAQAVAIFDVIHSLDRIKLARGLAEEMKRQDRRLKILVQVNTGEEDQKSGISPEETVEFVSTCRAELGLNIVGLMCLPPQQDVAGPHFALLQKLSQQCEAPLLSMGMSGDYEEAIKFGATHIRLGTAIFGPRTPMPAH</sequence>
<organism evidence="6 7">
    <name type="scientific">PS1 clade bacterium</name>
    <dbReference type="NCBI Taxonomy" id="2175152"/>
    <lineage>
        <taxon>Bacteria</taxon>
        <taxon>Pseudomonadati</taxon>
        <taxon>Pseudomonadota</taxon>
        <taxon>Alphaproteobacteria</taxon>
        <taxon>PS1 clade</taxon>
    </lineage>
</organism>
<evidence type="ECO:0000313" key="6">
    <source>
        <dbReference type="EMBL" id="RCL85009.1"/>
    </source>
</evidence>
<feature type="modified residue" description="N6-(pyridoxal phosphate)lysine" evidence="2 3">
    <location>
        <position position="42"/>
    </location>
</feature>
<dbReference type="Gene3D" id="3.20.20.10">
    <property type="entry name" value="Alanine racemase"/>
    <property type="match status" value="1"/>
</dbReference>
<evidence type="ECO:0000259" key="5">
    <source>
        <dbReference type="Pfam" id="PF01168"/>
    </source>
</evidence>
<accession>A0A368EKC1</accession>
<dbReference type="PANTHER" id="PTHR10146">
    <property type="entry name" value="PROLINE SYNTHETASE CO-TRANSCRIBED BACTERIAL HOMOLOG PROTEIN"/>
    <property type="match status" value="1"/>
</dbReference>
<dbReference type="InterPro" id="IPR011078">
    <property type="entry name" value="PyrdxlP_homeostasis"/>
</dbReference>
<dbReference type="Pfam" id="PF01168">
    <property type="entry name" value="Ala_racemase_N"/>
    <property type="match status" value="1"/>
</dbReference>
<gene>
    <name evidence="6" type="ORF">DBW64_01830</name>
</gene>
<dbReference type="InterPro" id="IPR001608">
    <property type="entry name" value="Ala_racemase_N"/>
</dbReference>
<evidence type="ECO:0000256" key="3">
    <source>
        <dbReference type="PIRSR" id="PIRSR004848-1"/>
    </source>
</evidence>
<evidence type="ECO:0000256" key="4">
    <source>
        <dbReference type="RuleBase" id="RU004514"/>
    </source>
</evidence>
<dbReference type="PIRSF" id="PIRSF004848">
    <property type="entry name" value="YBL036c_PLPDEIII"/>
    <property type="match status" value="1"/>
</dbReference>
<dbReference type="InterPro" id="IPR029066">
    <property type="entry name" value="PLP-binding_barrel"/>
</dbReference>
<dbReference type="GO" id="GO:0030170">
    <property type="term" value="F:pyridoxal phosphate binding"/>
    <property type="evidence" value="ECO:0007669"/>
    <property type="project" value="UniProtKB-UniRule"/>
</dbReference>
<comment type="function">
    <text evidence="2">Pyridoxal 5'-phosphate (PLP)-binding protein, which is involved in PLP homeostasis.</text>
</comment>
<dbReference type="CDD" id="cd00635">
    <property type="entry name" value="PLPDE_III_YBL036c_like"/>
    <property type="match status" value="1"/>
</dbReference>
<name>A0A368EKC1_9PROT</name>
<evidence type="ECO:0000256" key="1">
    <source>
        <dbReference type="ARBA" id="ARBA00022898"/>
    </source>
</evidence>
<comment type="caution">
    <text evidence="6">The sequence shown here is derived from an EMBL/GenBank/DDBJ whole genome shotgun (WGS) entry which is preliminary data.</text>
</comment>